<feature type="domain" description="HTH tetR-type" evidence="5">
    <location>
        <begin position="10"/>
        <end position="70"/>
    </location>
</feature>
<dbReference type="PANTHER" id="PTHR47506">
    <property type="entry name" value="TRANSCRIPTIONAL REGULATORY PROTEIN"/>
    <property type="match status" value="1"/>
</dbReference>
<dbReference type="Gene3D" id="1.10.357.10">
    <property type="entry name" value="Tetracycline Repressor, domain 2"/>
    <property type="match status" value="1"/>
</dbReference>
<sequence length="224" mass="26735">MCQAFYKLDVEKQQRIMHAALRVFSKNDFKQASTDDIAAAAQIAKGSLFQYFKNKKSLYLFLYEYSLEQIEKKVADLFHLEEKDYFTILKQSLLLQMYLQKEFSNLYQFFIKVNEEKHPELIAAIAEINRKTEARVYQKLYARIDDGKFKAGTDMKKLDKMINWCFEGIWREMGNEHHSLEEIYHEIVDVIDFFKNSVYQEEYLVEARFPDRKKPEERTTGAKI</sequence>
<dbReference type="AlphaFoldDB" id="A0A1H3HAL6"/>
<evidence type="ECO:0000313" key="7">
    <source>
        <dbReference type="Proteomes" id="UP000198935"/>
    </source>
</evidence>
<keyword evidence="2 4" id="KW-0238">DNA-binding</keyword>
<gene>
    <name evidence="6" type="ORF">SAMN05421736_101419</name>
</gene>
<keyword evidence="7" id="KW-1185">Reference proteome</keyword>
<dbReference type="Proteomes" id="UP000198935">
    <property type="component" value="Unassembled WGS sequence"/>
</dbReference>
<feature type="DNA-binding region" description="H-T-H motif" evidence="4">
    <location>
        <begin position="33"/>
        <end position="52"/>
    </location>
</feature>
<dbReference type="InterPro" id="IPR009057">
    <property type="entry name" value="Homeodomain-like_sf"/>
</dbReference>
<proteinExistence type="predicted"/>
<name>A0A1H3HAL6_9BACI</name>
<dbReference type="PANTHER" id="PTHR47506:SF6">
    <property type="entry name" value="HTH-TYPE TRANSCRIPTIONAL REPRESSOR NEMR"/>
    <property type="match status" value="1"/>
</dbReference>
<evidence type="ECO:0000256" key="1">
    <source>
        <dbReference type="ARBA" id="ARBA00023015"/>
    </source>
</evidence>
<dbReference type="Pfam" id="PF00440">
    <property type="entry name" value="TetR_N"/>
    <property type="match status" value="1"/>
</dbReference>
<dbReference type="OrthoDB" id="9780939at2"/>
<dbReference type="PRINTS" id="PR00455">
    <property type="entry name" value="HTHTETR"/>
</dbReference>
<dbReference type="PROSITE" id="PS50977">
    <property type="entry name" value="HTH_TETR_2"/>
    <property type="match status" value="1"/>
</dbReference>
<dbReference type="SUPFAM" id="SSF46689">
    <property type="entry name" value="Homeodomain-like"/>
    <property type="match status" value="1"/>
</dbReference>
<dbReference type="EMBL" id="FNPI01000001">
    <property type="protein sequence ID" value="SDY11928.1"/>
    <property type="molecule type" value="Genomic_DNA"/>
</dbReference>
<dbReference type="GO" id="GO:0003677">
    <property type="term" value="F:DNA binding"/>
    <property type="evidence" value="ECO:0007669"/>
    <property type="project" value="UniProtKB-UniRule"/>
</dbReference>
<evidence type="ECO:0000256" key="2">
    <source>
        <dbReference type="ARBA" id="ARBA00023125"/>
    </source>
</evidence>
<dbReference type="SUPFAM" id="SSF48498">
    <property type="entry name" value="Tetracyclin repressor-like, C-terminal domain"/>
    <property type="match status" value="1"/>
</dbReference>
<reference evidence="7" key="1">
    <citation type="submission" date="2016-10" db="EMBL/GenBank/DDBJ databases">
        <authorList>
            <person name="Varghese N."/>
            <person name="Submissions S."/>
        </authorList>
    </citation>
    <scope>NUCLEOTIDE SEQUENCE [LARGE SCALE GENOMIC DNA]</scope>
    <source>
        <strain evidence="7">SP</strain>
    </source>
</reference>
<dbReference type="InterPro" id="IPR036271">
    <property type="entry name" value="Tet_transcr_reg_TetR-rel_C_sf"/>
</dbReference>
<evidence type="ECO:0000259" key="5">
    <source>
        <dbReference type="PROSITE" id="PS50977"/>
    </source>
</evidence>
<dbReference type="STRING" id="1503961.SAMN05421736_101419"/>
<keyword evidence="3" id="KW-0804">Transcription</keyword>
<organism evidence="6 7">
    <name type="scientific">Evansella caseinilytica</name>
    <dbReference type="NCBI Taxonomy" id="1503961"/>
    <lineage>
        <taxon>Bacteria</taxon>
        <taxon>Bacillati</taxon>
        <taxon>Bacillota</taxon>
        <taxon>Bacilli</taxon>
        <taxon>Bacillales</taxon>
        <taxon>Bacillaceae</taxon>
        <taxon>Evansella</taxon>
    </lineage>
</organism>
<evidence type="ECO:0000256" key="4">
    <source>
        <dbReference type="PROSITE-ProRule" id="PRU00335"/>
    </source>
</evidence>
<evidence type="ECO:0000256" key="3">
    <source>
        <dbReference type="ARBA" id="ARBA00023163"/>
    </source>
</evidence>
<accession>A0A1H3HAL6</accession>
<evidence type="ECO:0000313" key="6">
    <source>
        <dbReference type="EMBL" id="SDY11928.1"/>
    </source>
</evidence>
<dbReference type="InterPro" id="IPR001647">
    <property type="entry name" value="HTH_TetR"/>
</dbReference>
<protein>
    <submittedName>
        <fullName evidence="6">DNA-binding transcriptional regulator, AcrR family</fullName>
    </submittedName>
</protein>
<dbReference type="Gene3D" id="1.10.10.60">
    <property type="entry name" value="Homeodomain-like"/>
    <property type="match status" value="1"/>
</dbReference>
<keyword evidence="1" id="KW-0805">Transcription regulation</keyword>